<evidence type="ECO:0000313" key="4">
    <source>
        <dbReference type="EMBL" id="TGO57353.1"/>
    </source>
</evidence>
<comment type="caution">
    <text evidence="4">The sequence shown here is derived from an EMBL/GenBank/DDBJ whole genome shotgun (WGS) entry which is preliminary data.</text>
</comment>
<name>A0A4Z1IKW1_9HELO</name>
<dbReference type="InterPro" id="IPR002110">
    <property type="entry name" value="Ankyrin_rpt"/>
</dbReference>
<dbReference type="PANTHER" id="PTHR10039:SF14">
    <property type="entry name" value="NACHT DOMAIN-CONTAINING PROTEIN"/>
    <property type="match status" value="1"/>
</dbReference>
<dbReference type="PROSITE" id="PS50088">
    <property type="entry name" value="ANK_REPEAT"/>
    <property type="match status" value="2"/>
</dbReference>
<dbReference type="SUPFAM" id="SSF52540">
    <property type="entry name" value="P-loop containing nucleoside triphosphate hydrolases"/>
    <property type="match status" value="1"/>
</dbReference>
<dbReference type="Pfam" id="PF24883">
    <property type="entry name" value="NPHP3_N"/>
    <property type="match status" value="1"/>
</dbReference>
<dbReference type="AlphaFoldDB" id="A0A4Z1IKW1"/>
<dbReference type="InterPro" id="IPR036770">
    <property type="entry name" value="Ankyrin_rpt-contain_sf"/>
</dbReference>
<feature type="repeat" description="ANK" evidence="2">
    <location>
        <begin position="518"/>
        <end position="544"/>
    </location>
</feature>
<feature type="domain" description="Nephrocystin 3-like N-terminal" evidence="3">
    <location>
        <begin position="59"/>
        <end position="205"/>
    </location>
</feature>
<dbReference type="PROSITE" id="PS50297">
    <property type="entry name" value="ANK_REP_REGION"/>
    <property type="match status" value="2"/>
</dbReference>
<dbReference type="Gene3D" id="1.25.40.20">
    <property type="entry name" value="Ankyrin repeat-containing domain"/>
    <property type="match status" value="1"/>
</dbReference>
<evidence type="ECO:0000256" key="2">
    <source>
        <dbReference type="PROSITE-ProRule" id="PRU00023"/>
    </source>
</evidence>
<dbReference type="OrthoDB" id="3558734at2759"/>
<dbReference type="SMART" id="SM00248">
    <property type="entry name" value="ANK"/>
    <property type="match status" value="3"/>
</dbReference>
<protein>
    <recommendedName>
        <fullName evidence="3">Nephrocystin 3-like N-terminal domain-containing protein</fullName>
    </recommendedName>
</protein>
<keyword evidence="2" id="KW-0040">ANK repeat</keyword>
<dbReference type="Proteomes" id="UP000297527">
    <property type="component" value="Unassembled WGS sequence"/>
</dbReference>
<sequence>MMSDMSSDDFEMIESEEVIKQMLVDEKPDLEEIRKWLNPTDYLASSSEFNRHASSKARNTGEWIRETSQFDQWHSSADHGSIWIKAVPGAGKSVLAASMVQSLSANESIPVLFFFFRQIIETNRTSRGLLRDWMCQLLPFSEALQLNLFEHVKNEQSMESITTAHLRKHLLTGLKILKRVYCIADALDEMNMDEEFLSQLNALRSFRPVIHVSLEEELVKRDISIFVRQRVEQFAEDGINETMQSFIQNTVCERSEGLFLYARLMLDQIAQSIKNKEHSDVSIQEMIAKLPVGLEEMYNRVLIDHASLTKIHQDIQIIILQLITQSVRPMRLIEIAKAIQDNPHLAKSGRDGKEIARSGCGPLLEVMEDGVVQILHHSFTEFLLDANRTTHKLLKVPQFPVVDPKNTHREIVLLCISQLQGGAFSSYPISDDAENGGGNGKQFRYDYEDESFYETLEDFSPGFGLGGWTQRLLENGADVEMRDSTERTSLFWAAKGGHIEVVKRLLDAGAEPDIDGYGGLKPLQVAASNNHAGVVKLLLRAGVSPLTLRTKHIGRRCEKPLSKLGQHPLMFASSDGHVEKIVEMISYCETKELEAALLRAAHHRHHALVSTILEKTDVSPNAQVLVEHADMERLRGQTVLMVAMPLNQNL</sequence>
<feature type="repeat" description="ANK" evidence="2">
    <location>
        <begin position="485"/>
        <end position="517"/>
    </location>
</feature>
<dbReference type="SUPFAM" id="SSF48403">
    <property type="entry name" value="Ankyrin repeat"/>
    <property type="match status" value="1"/>
</dbReference>
<dbReference type="EMBL" id="PQXN01000066">
    <property type="protein sequence ID" value="TGO57353.1"/>
    <property type="molecule type" value="Genomic_DNA"/>
</dbReference>
<organism evidence="4 5">
    <name type="scientific">Botryotinia convoluta</name>
    <dbReference type="NCBI Taxonomy" id="54673"/>
    <lineage>
        <taxon>Eukaryota</taxon>
        <taxon>Fungi</taxon>
        <taxon>Dikarya</taxon>
        <taxon>Ascomycota</taxon>
        <taxon>Pezizomycotina</taxon>
        <taxon>Leotiomycetes</taxon>
        <taxon>Helotiales</taxon>
        <taxon>Sclerotiniaceae</taxon>
        <taxon>Botryotinia</taxon>
    </lineage>
</organism>
<evidence type="ECO:0000256" key="1">
    <source>
        <dbReference type="ARBA" id="ARBA00022737"/>
    </source>
</evidence>
<evidence type="ECO:0000313" key="5">
    <source>
        <dbReference type="Proteomes" id="UP000297527"/>
    </source>
</evidence>
<proteinExistence type="predicted"/>
<dbReference type="InterPro" id="IPR056884">
    <property type="entry name" value="NPHP3-like_N"/>
</dbReference>
<dbReference type="InterPro" id="IPR027417">
    <property type="entry name" value="P-loop_NTPase"/>
</dbReference>
<gene>
    <name evidence="4" type="ORF">BCON_0066g00010</name>
</gene>
<dbReference type="PANTHER" id="PTHR10039">
    <property type="entry name" value="AMELOGENIN"/>
    <property type="match status" value="1"/>
</dbReference>
<dbReference type="Gene3D" id="3.40.50.300">
    <property type="entry name" value="P-loop containing nucleotide triphosphate hydrolases"/>
    <property type="match status" value="1"/>
</dbReference>
<keyword evidence="1" id="KW-0677">Repeat</keyword>
<evidence type="ECO:0000259" key="3">
    <source>
        <dbReference type="Pfam" id="PF24883"/>
    </source>
</evidence>
<accession>A0A4Z1IKW1</accession>
<keyword evidence="5" id="KW-1185">Reference proteome</keyword>
<reference evidence="4 5" key="1">
    <citation type="submission" date="2017-12" db="EMBL/GenBank/DDBJ databases">
        <title>Comparative genomics of Botrytis spp.</title>
        <authorList>
            <person name="Valero-Jimenez C.A."/>
            <person name="Tapia P."/>
            <person name="Veloso J."/>
            <person name="Silva-Moreno E."/>
            <person name="Staats M."/>
            <person name="Valdes J.H."/>
            <person name="Van Kan J.A.L."/>
        </authorList>
    </citation>
    <scope>NUCLEOTIDE SEQUENCE [LARGE SCALE GENOMIC DNA]</scope>
    <source>
        <strain evidence="4 5">MUCL11595</strain>
    </source>
</reference>
<dbReference type="Pfam" id="PF12796">
    <property type="entry name" value="Ank_2"/>
    <property type="match status" value="1"/>
</dbReference>